<gene>
    <name evidence="1" type="ORF">L3Q82_019008</name>
</gene>
<accession>A0ACB8VG53</accession>
<keyword evidence="2" id="KW-1185">Reference proteome</keyword>
<reference evidence="1" key="1">
    <citation type="submission" date="2022-04" db="EMBL/GenBank/DDBJ databases">
        <title>Jade perch genome.</title>
        <authorList>
            <person name="Chao B."/>
        </authorList>
    </citation>
    <scope>NUCLEOTIDE SEQUENCE</scope>
    <source>
        <strain evidence="1">CB-2022</strain>
    </source>
</reference>
<name>A0ACB8VG53_9TELE</name>
<dbReference type="Proteomes" id="UP000831701">
    <property type="component" value="Chromosome 22"/>
</dbReference>
<organism evidence="1 2">
    <name type="scientific">Scortum barcoo</name>
    <name type="common">barcoo grunter</name>
    <dbReference type="NCBI Taxonomy" id="214431"/>
    <lineage>
        <taxon>Eukaryota</taxon>
        <taxon>Metazoa</taxon>
        <taxon>Chordata</taxon>
        <taxon>Craniata</taxon>
        <taxon>Vertebrata</taxon>
        <taxon>Euteleostomi</taxon>
        <taxon>Actinopterygii</taxon>
        <taxon>Neopterygii</taxon>
        <taxon>Teleostei</taxon>
        <taxon>Neoteleostei</taxon>
        <taxon>Acanthomorphata</taxon>
        <taxon>Eupercaria</taxon>
        <taxon>Centrarchiformes</taxon>
        <taxon>Terapontoidei</taxon>
        <taxon>Terapontidae</taxon>
        <taxon>Scortum</taxon>
    </lineage>
</organism>
<evidence type="ECO:0000313" key="1">
    <source>
        <dbReference type="EMBL" id="KAI3354496.1"/>
    </source>
</evidence>
<protein>
    <submittedName>
        <fullName evidence="1">Uncharacterized protein</fullName>
    </submittedName>
</protein>
<comment type="caution">
    <text evidence="1">The sequence shown here is derived from an EMBL/GenBank/DDBJ whole genome shotgun (WGS) entry which is preliminary data.</text>
</comment>
<proteinExistence type="predicted"/>
<dbReference type="EMBL" id="CM041552">
    <property type="protein sequence ID" value="KAI3354496.1"/>
    <property type="molecule type" value="Genomic_DNA"/>
</dbReference>
<evidence type="ECO:0000313" key="2">
    <source>
        <dbReference type="Proteomes" id="UP000831701"/>
    </source>
</evidence>
<sequence>MDHKNLQYLKSVFLERLNTLVRQGGLSFLVSSGSLSPTGRGLRTPNQMLCPACMNQSRLPRNQNPSYHLTVWW</sequence>